<comment type="caution">
    <text evidence="2">The sequence shown here is derived from an EMBL/GenBank/DDBJ whole genome shotgun (WGS) entry which is preliminary data.</text>
</comment>
<dbReference type="Proteomes" id="UP000604046">
    <property type="component" value="Unassembled WGS sequence"/>
</dbReference>
<dbReference type="OrthoDB" id="423709at2759"/>
<accession>A0A812SNI0</accession>
<keyword evidence="1" id="KW-0175">Coiled coil</keyword>
<reference evidence="2" key="1">
    <citation type="submission" date="2021-02" db="EMBL/GenBank/DDBJ databases">
        <authorList>
            <person name="Dougan E. K."/>
            <person name="Rhodes N."/>
            <person name="Thang M."/>
            <person name="Chan C."/>
        </authorList>
    </citation>
    <scope>NUCLEOTIDE SEQUENCE</scope>
</reference>
<dbReference type="AlphaFoldDB" id="A0A812SNI0"/>
<protein>
    <submittedName>
        <fullName evidence="2">Uncharacterized protein</fullName>
    </submittedName>
</protein>
<evidence type="ECO:0000256" key="1">
    <source>
        <dbReference type="SAM" id="Coils"/>
    </source>
</evidence>
<keyword evidence="3" id="KW-1185">Reference proteome</keyword>
<dbReference type="EMBL" id="CAJNDS010002454">
    <property type="protein sequence ID" value="CAE7482352.1"/>
    <property type="molecule type" value="Genomic_DNA"/>
</dbReference>
<sequence length="415" mass="45218">MQGRIALTSEELLKAVAKAQSPDELLQALAPSRKQEELEEQARLADLRGAEDPQKTRREEVKAIGQATQVLTDGRDKLEAKGVSFLQQSQHAHAPEGAMSNLLRVTRRFNDPRLSALALRARVDSLGEVSKAIDDMLLSQSLVMLSCSEMKKKDFCKEQIADNKLQQAKQERKKEDVDILLETLQEKIKKAAVEKDEIVSEIDTLNTELAKAAQEREEQNKAFQTGVNDQRETQKLLKGAMKVLSDYYDKASLLELSAASEAGVSDGLDPSAPKGFDAYKKNAGSKGVMAMLLHISQQAEAAEKQAIKDENTAQADYEKLAKETTVNVASKKKEVEGKKAAITKAQGEMADASTDQTNIDSATKALISAAGTLHSDCDFLLKNFDLRQTSFDDEVGALVEAKGLMKGIGGQPGGE</sequence>
<organism evidence="2 3">
    <name type="scientific">Symbiodinium natans</name>
    <dbReference type="NCBI Taxonomy" id="878477"/>
    <lineage>
        <taxon>Eukaryota</taxon>
        <taxon>Sar</taxon>
        <taxon>Alveolata</taxon>
        <taxon>Dinophyceae</taxon>
        <taxon>Suessiales</taxon>
        <taxon>Symbiodiniaceae</taxon>
        <taxon>Symbiodinium</taxon>
    </lineage>
</organism>
<evidence type="ECO:0000313" key="2">
    <source>
        <dbReference type="EMBL" id="CAE7482352.1"/>
    </source>
</evidence>
<gene>
    <name evidence="2" type="ORF">SNAT2548_LOCUS27079</name>
</gene>
<name>A0A812SNI0_9DINO</name>
<evidence type="ECO:0000313" key="3">
    <source>
        <dbReference type="Proteomes" id="UP000604046"/>
    </source>
</evidence>
<proteinExistence type="predicted"/>
<feature type="coiled-coil region" evidence="1">
    <location>
        <begin position="167"/>
        <end position="222"/>
    </location>
</feature>